<dbReference type="PROSITE" id="PS51371">
    <property type="entry name" value="CBS"/>
    <property type="match status" value="2"/>
</dbReference>
<dbReference type="CDD" id="cd04630">
    <property type="entry name" value="CBS_pair_bac"/>
    <property type="match status" value="1"/>
</dbReference>
<sequence length="207" mass="23340">MKAADIMTSEVITISSAAPVAVAIAQMRKHQVRSLIVERHHEEDAYGIVTETDIVSKVVAYGQDPQQMRVYEIMTKPCIVVNPDLQVEYVARLLTQANIHIAPVIEKKLLGVISISDILTKADFAERPQATVWEQRIQTAIAQARSTCHSYGVTTQKCRQAWETVEKLQAEAAHQRSQRLEQTALEAYSEEYPEVKEAWLYDVWCSG</sequence>
<dbReference type="Proteomes" id="UP001600165">
    <property type="component" value="Unassembled WGS sequence"/>
</dbReference>
<dbReference type="PANTHER" id="PTHR43080:SF2">
    <property type="entry name" value="CBS DOMAIN-CONTAINING PROTEIN"/>
    <property type="match status" value="1"/>
</dbReference>
<name>A0ABW6ICD9_9CYAN</name>
<feature type="domain" description="CBS" evidence="3">
    <location>
        <begin position="7"/>
        <end position="65"/>
    </location>
</feature>
<dbReference type="InterPro" id="IPR051257">
    <property type="entry name" value="Diverse_CBS-Domain"/>
</dbReference>
<dbReference type="EMBL" id="JBHZOL010000021">
    <property type="protein sequence ID" value="MFE4105360.1"/>
    <property type="molecule type" value="Genomic_DNA"/>
</dbReference>
<dbReference type="Pfam" id="PF00571">
    <property type="entry name" value="CBS"/>
    <property type="match status" value="2"/>
</dbReference>
<protein>
    <submittedName>
        <fullName evidence="4">CBS domain-containing protein</fullName>
    </submittedName>
</protein>
<dbReference type="InterPro" id="IPR000644">
    <property type="entry name" value="CBS_dom"/>
</dbReference>
<comment type="caution">
    <text evidence="4">The sequence shown here is derived from an EMBL/GenBank/DDBJ whole genome shotgun (WGS) entry which is preliminary data.</text>
</comment>
<dbReference type="InterPro" id="IPR003823">
    <property type="entry name" value="CP12_dom"/>
</dbReference>
<evidence type="ECO:0000313" key="5">
    <source>
        <dbReference type="Proteomes" id="UP001600165"/>
    </source>
</evidence>
<evidence type="ECO:0000259" key="3">
    <source>
        <dbReference type="PROSITE" id="PS51371"/>
    </source>
</evidence>
<evidence type="ECO:0000313" key="4">
    <source>
        <dbReference type="EMBL" id="MFE4105360.1"/>
    </source>
</evidence>
<dbReference type="SMART" id="SM00116">
    <property type="entry name" value="CBS"/>
    <property type="match status" value="2"/>
</dbReference>
<feature type="domain" description="CBS" evidence="3">
    <location>
        <begin position="74"/>
        <end position="131"/>
    </location>
</feature>
<accession>A0ABW6ICD9</accession>
<keyword evidence="5" id="KW-1185">Reference proteome</keyword>
<dbReference type="SMART" id="SM01093">
    <property type="entry name" value="CP12"/>
    <property type="match status" value="1"/>
</dbReference>
<evidence type="ECO:0000256" key="2">
    <source>
        <dbReference type="PROSITE-ProRule" id="PRU00703"/>
    </source>
</evidence>
<organism evidence="4 5">
    <name type="scientific">Almyronema epifaneia S1</name>
    <dbReference type="NCBI Taxonomy" id="2991925"/>
    <lineage>
        <taxon>Bacteria</taxon>
        <taxon>Bacillati</taxon>
        <taxon>Cyanobacteriota</taxon>
        <taxon>Cyanophyceae</taxon>
        <taxon>Nodosilineales</taxon>
        <taxon>Nodosilineaceae</taxon>
        <taxon>Almyronema</taxon>
        <taxon>Almyronema epifaneia</taxon>
    </lineage>
</organism>
<proteinExistence type="predicted"/>
<dbReference type="Pfam" id="PF02672">
    <property type="entry name" value="CP12"/>
    <property type="match status" value="1"/>
</dbReference>
<dbReference type="SUPFAM" id="SSF54631">
    <property type="entry name" value="CBS-domain pair"/>
    <property type="match status" value="1"/>
</dbReference>
<dbReference type="InterPro" id="IPR046342">
    <property type="entry name" value="CBS_dom_sf"/>
</dbReference>
<dbReference type="RefSeq" id="WP_377961751.1">
    <property type="nucleotide sequence ID" value="NZ_JBHZOL010000021.1"/>
</dbReference>
<dbReference type="Gene3D" id="3.10.580.10">
    <property type="entry name" value="CBS-domain"/>
    <property type="match status" value="1"/>
</dbReference>
<keyword evidence="1 2" id="KW-0129">CBS domain</keyword>
<dbReference type="PANTHER" id="PTHR43080">
    <property type="entry name" value="CBS DOMAIN-CONTAINING PROTEIN CBSX3, MITOCHONDRIAL"/>
    <property type="match status" value="1"/>
</dbReference>
<evidence type="ECO:0000256" key="1">
    <source>
        <dbReference type="ARBA" id="ARBA00023122"/>
    </source>
</evidence>
<gene>
    <name evidence="4" type="ORF">ACFVKH_03655</name>
</gene>
<reference evidence="4 5" key="1">
    <citation type="submission" date="2024-10" db="EMBL/GenBank/DDBJ databases">
        <authorList>
            <person name="Ratan Roy A."/>
            <person name="Morales Sandoval P.H."/>
            <person name="De Los Santos Villalobos S."/>
            <person name="Chakraborty S."/>
            <person name="Mukherjee J."/>
        </authorList>
    </citation>
    <scope>NUCLEOTIDE SEQUENCE [LARGE SCALE GENOMIC DNA]</scope>
    <source>
        <strain evidence="4 5">S1</strain>
    </source>
</reference>